<proteinExistence type="inferred from homology"/>
<dbReference type="PANTHER" id="PTHR46317:SF1">
    <property type="entry name" value="HYDROLASE, TATD FAMILY"/>
    <property type="match status" value="1"/>
</dbReference>
<gene>
    <name evidence="5" type="ORF">AF333_16235</name>
    <name evidence="6" type="ORF">SAMN04487909_11828</name>
</gene>
<feature type="binding site" evidence="4">
    <location>
        <position position="204"/>
    </location>
    <ligand>
        <name>a divalent metal cation</name>
        <dbReference type="ChEBI" id="CHEBI:60240"/>
        <label>1</label>
    </ligand>
</feature>
<feature type="binding site" evidence="4">
    <location>
        <position position="156"/>
    </location>
    <ligand>
        <name>a divalent metal cation</name>
        <dbReference type="ChEBI" id="CHEBI:60240"/>
        <label>2</label>
    </ligand>
</feature>
<reference evidence="5 7" key="1">
    <citation type="submission" date="2015-07" db="EMBL/GenBank/DDBJ databases">
        <title>Fjat-14205 dsm 2895.</title>
        <authorList>
            <person name="Liu B."/>
            <person name="Wang J."/>
            <person name="Zhu Y."/>
            <person name="Liu G."/>
            <person name="Chen Q."/>
            <person name="Chen Z."/>
            <person name="Lan J."/>
            <person name="Che J."/>
            <person name="Ge C."/>
            <person name="Shi H."/>
            <person name="Pan Z."/>
            <person name="Liu X."/>
        </authorList>
    </citation>
    <scope>NUCLEOTIDE SEQUENCE [LARGE SCALE GENOMIC DNA]</scope>
    <source>
        <strain evidence="5 7">DSM 2895</strain>
    </source>
</reference>
<evidence type="ECO:0000313" key="6">
    <source>
        <dbReference type="EMBL" id="SDJ45257.1"/>
    </source>
</evidence>
<evidence type="ECO:0000256" key="3">
    <source>
        <dbReference type="ARBA" id="ARBA00022801"/>
    </source>
</evidence>
<evidence type="ECO:0000313" key="5">
    <source>
        <dbReference type="EMBL" id="KON96796.1"/>
    </source>
</evidence>
<keyword evidence="2 4" id="KW-0479">Metal-binding</keyword>
<dbReference type="Proteomes" id="UP000182836">
    <property type="component" value="Unassembled WGS sequence"/>
</dbReference>
<dbReference type="PATRIC" id="fig|47500.8.peg.6318"/>
<dbReference type="EMBL" id="LGUG01000004">
    <property type="protein sequence ID" value="KON96796.1"/>
    <property type="molecule type" value="Genomic_DNA"/>
</dbReference>
<reference evidence="6 8" key="2">
    <citation type="submission" date="2016-10" db="EMBL/GenBank/DDBJ databases">
        <authorList>
            <person name="de Groot N.N."/>
        </authorList>
    </citation>
    <scope>NUCLEOTIDE SEQUENCE [LARGE SCALE GENOMIC DNA]</scope>
    <source>
        <strain evidence="6 8">DSM 2895</strain>
    </source>
</reference>
<evidence type="ECO:0000256" key="2">
    <source>
        <dbReference type="ARBA" id="ARBA00022723"/>
    </source>
</evidence>
<dbReference type="CDD" id="cd01310">
    <property type="entry name" value="TatD_DNAse"/>
    <property type="match status" value="1"/>
</dbReference>
<keyword evidence="7" id="KW-1185">Reference proteome</keyword>
<dbReference type="AlphaFoldDB" id="A0A0D1YN77"/>
<dbReference type="GeneID" id="42306719"/>
<accession>A0A0D1YN77</accession>
<dbReference type="Gene3D" id="3.20.20.140">
    <property type="entry name" value="Metal-dependent hydrolases"/>
    <property type="match status" value="1"/>
</dbReference>
<dbReference type="STRING" id="47500.AF333_16235"/>
<comment type="similarity">
    <text evidence="1">Belongs to the metallo-dependent hydrolases superfamily. TatD-type hydrolase family.</text>
</comment>
<dbReference type="InterPro" id="IPR032466">
    <property type="entry name" value="Metal_Hydrolase"/>
</dbReference>
<dbReference type="Pfam" id="PF01026">
    <property type="entry name" value="TatD_DNase"/>
    <property type="match status" value="1"/>
</dbReference>
<dbReference type="PIRSF" id="PIRSF005902">
    <property type="entry name" value="DNase_TatD"/>
    <property type="match status" value="1"/>
</dbReference>
<evidence type="ECO:0000313" key="7">
    <source>
        <dbReference type="Proteomes" id="UP000037269"/>
    </source>
</evidence>
<evidence type="ECO:0000256" key="4">
    <source>
        <dbReference type="PIRSR" id="PIRSR005902-1"/>
    </source>
</evidence>
<organism evidence="5 7">
    <name type="scientific">Aneurinibacillus migulanus</name>
    <name type="common">Bacillus migulanus</name>
    <dbReference type="NCBI Taxonomy" id="47500"/>
    <lineage>
        <taxon>Bacteria</taxon>
        <taxon>Bacillati</taxon>
        <taxon>Bacillota</taxon>
        <taxon>Bacilli</taxon>
        <taxon>Bacillales</taxon>
        <taxon>Paenibacillaceae</taxon>
        <taxon>Aneurinibacillus group</taxon>
        <taxon>Aneurinibacillus</taxon>
    </lineage>
</organism>
<dbReference type="EMBL" id="FNED01000018">
    <property type="protein sequence ID" value="SDJ45257.1"/>
    <property type="molecule type" value="Genomic_DNA"/>
</dbReference>
<feature type="binding site" evidence="4">
    <location>
        <position position="9"/>
    </location>
    <ligand>
        <name>a divalent metal cation</name>
        <dbReference type="ChEBI" id="CHEBI:60240"/>
        <label>1</label>
    </ligand>
</feature>
<dbReference type="OrthoDB" id="9775608at2"/>
<dbReference type="SUPFAM" id="SSF51556">
    <property type="entry name" value="Metallo-dependent hydrolases"/>
    <property type="match status" value="1"/>
</dbReference>
<keyword evidence="3" id="KW-0378">Hydrolase</keyword>
<feature type="binding site" evidence="4">
    <location>
        <position position="7"/>
    </location>
    <ligand>
        <name>a divalent metal cation</name>
        <dbReference type="ChEBI" id="CHEBI:60240"/>
        <label>1</label>
    </ligand>
</feature>
<dbReference type="InterPro" id="IPR018228">
    <property type="entry name" value="DNase_TatD-rel_CS"/>
</dbReference>
<evidence type="ECO:0000256" key="1">
    <source>
        <dbReference type="ARBA" id="ARBA00009275"/>
    </source>
</evidence>
<evidence type="ECO:0000313" key="8">
    <source>
        <dbReference type="Proteomes" id="UP000182836"/>
    </source>
</evidence>
<dbReference type="Proteomes" id="UP000037269">
    <property type="component" value="Unassembled WGS sequence"/>
</dbReference>
<dbReference type="PROSITE" id="PS01091">
    <property type="entry name" value="TATD_3"/>
    <property type="match status" value="1"/>
</dbReference>
<protein>
    <submittedName>
        <fullName evidence="5">Deoxyribonuclease</fullName>
    </submittedName>
    <submittedName>
        <fullName evidence="6">TatD DNase family protein</fullName>
    </submittedName>
</protein>
<dbReference type="RefSeq" id="WP_043063426.1">
    <property type="nucleotide sequence ID" value="NZ_BJOA01000265.1"/>
</dbReference>
<feature type="binding site" evidence="4">
    <location>
        <position position="132"/>
    </location>
    <ligand>
        <name>a divalent metal cation</name>
        <dbReference type="ChEBI" id="CHEBI:60240"/>
        <label>2</label>
    </ligand>
</feature>
<dbReference type="GO" id="GO:0046872">
    <property type="term" value="F:metal ion binding"/>
    <property type="evidence" value="ECO:0007669"/>
    <property type="project" value="UniProtKB-KW"/>
</dbReference>
<dbReference type="PANTHER" id="PTHR46317">
    <property type="entry name" value="HYDROLASE OF PHP SUPERFAMILY-RELATED PROTEIN"/>
    <property type="match status" value="1"/>
</dbReference>
<name>A0A0D1YN77_ANEMI</name>
<feature type="binding site" evidence="4">
    <location>
        <position position="94"/>
    </location>
    <ligand>
        <name>a divalent metal cation</name>
        <dbReference type="ChEBI" id="CHEBI:60240"/>
        <label>1</label>
    </ligand>
</feature>
<dbReference type="GO" id="GO:0016788">
    <property type="term" value="F:hydrolase activity, acting on ester bonds"/>
    <property type="evidence" value="ECO:0007669"/>
    <property type="project" value="InterPro"/>
</dbReference>
<dbReference type="InterPro" id="IPR001130">
    <property type="entry name" value="TatD-like"/>
</dbReference>
<sequence>MECIDAHLHLDQYPESDTDKLISEWRKAGITGVVAVSMNLASAYRTLELKRRYPDFVYAAVGYHPEQSLPSLLEREELFSLLRKEREMIDAVGEVGLPHYQADAVKETEAHCELLDQFAEVAVELALPLALHAVHDKAQIALDILLKKGVCKAHFHWLKAPNDVVEKIVRHGYYVSITPEICYRERDRHLACRIPLPQLLLETDGPWPHNGPFAGQVTTPVFLRRSVTVVAELHDISVEAAAAASVKATRDLYGYK</sequence>